<reference evidence="2" key="1">
    <citation type="submission" date="2022-01" db="EMBL/GenBank/DDBJ databases">
        <title>Comparative genomics reveals a dynamic genome evolution in the ectomycorrhizal milk-cap (Lactarius) mushrooms.</title>
        <authorList>
            <consortium name="DOE Joint Genome Institute"/>
            <person name="Lebreton A."/>
            <person name="Tang N."/>
            <person name="Kuo A."/>
            <person name="LaButti K."/>
            <person name="Drula E."/>
            <person name="Barry K."/>
            <person name="Clum A."/>
            <person name="Lipzen A."/>
            <person name="Mousain D."/>
            <person name="Ng V."/>
            <person name="Wang R."/>
            <person name="Wang X."/>
            <person name="Dai Y."/>
            <person name="Henrissat B."/>
            <person name="Grigoriev I.V."/>
            <person name="Guerin-Laguette A."/>
            <person name="Yu F."/>
            <person name="Martin F.M."/>
        </authorList>
    </citation>
    <scope>NUCLEOTIDE SEQUENCE</scope>
    <source>
        <strain evidence="2">QP</strain>
    </source>
</reference>
<proteinExistence type="predicted"/>
<feature type="compositionally biased region" description="Pro residues" evidence="1">
    <location>
        <begin position="123"/>
        <end position="133"/>
    </location>
</feature>
<protein>
    <submittedName>
        <fullName evidence="2">Uncharacterized protein</fullName>
    </submittedName>
</protein>
<dbReference type="Proteomes" id="UP001201163">
    <property type="component" value="Unassembled WGS sequence"/>
</dbReference>
<name>A0AAD4LUT4_9AGAM</name>
<evidence type="ECO:0000313" key="2">
    <source>
        <dbReference type="EMBL" id="KAH9001625.1"/>
    </source>
</evidence>
<organism evidence="2 3">
    <name type="scientific">Lactarius akahatsu</name>
    <dbReference type="NCBI Taxonomy" id="416441"/>
    <lineage>
        <taxon>Eukaryota</taxon>
        <taxon>Fungi</taxon>
        <taxon>Dikarya</taxon>
        <taxon>Basidiomycota</taxon>
        <taxon>Agaricomycotina</taxon>
        <taxon>Agaricomycetes</taxon>
        <taxon>Russulales</taxon>
        <taxon>Russulaceae</taxon>
        <taxon>Lactarius</taxon>
    </lineage>
</organism>
<gene>
    <name evidence="2" type="ORF">EDB92DRAFT_1812364</name>
</gene>
<accession>A0AAD4LUT4</accession>
<sequence length="212" mass="23023">MGIPQVFATAQKLGPKHMAVSCGIPANMTPTLSINIPDAHLVGRALAHPGPSDLPTELLLQPNVHQPRSKPFLPSQTYTAQSSVCAQSSDDRSSSSGPIHHVPKAPRRHLTNEPADGTLDPTHLPPTTSPPTTIPDGHNHRLWIMASKIPHSAHLTPPYVGAFHQCGLHPPLQKDFGPLDVTLECGYEERIIPDIFSFWDPMNVRLGVQNPM</sequence>
<keyword evidence="3" id="KW-1185">Reference proteome</keyword>
<dbReference type="EMBL" id="JAKELL010000001">
    <property type="protein sequence ID" value="KAH9001625.1"/>
    <property type="molecule type" value="Genomic_DNA"/>
</dbReference>
<feature type="region of interest" description="Disordered" evidence="1">
    <location>
        <begin position="65"/>
        <end position="138"/>
    </location>
</feature>
<comment type="caution">
    <text evidence="2">The sequence shown here is derived from an EMBL/GenBank/DDBJ whole genome shotgun (WGS) entry which is preliminary data.</text>
</comment>
<dbReference type="AlphaFoldDB" id="A0AAD4LUT4"/>
<evidence type="ECO:0000313" key="3">
    <source>
        <dbReference type="Proteomes" id="UP001201163"/>
    </source>
</evidence>
<evidence type="ECO:0000256" key="1">
    <source>
        <dbReference type="SAM" id="MobiDB-lite"/>
    </source>
</evidence>